<dbReference type="Pfam" id="PF12669">
    <property type="entry name" value="FeoB_associated"/>
    <property type="match status" value="1"/>
</dbReference>
<protein>
    <submittedName>
        <fullName evidence="1">FeoB-associated Cys-rich membrane protein</fullName>
    </submittedName>
</protein>
<reference evidence="1 2" key="1">
    <citation type="submission" date="2018-06" db="EMBL/GenBank/DDBJ databases">
        <authorList>
            <person name="Liu Z.-W."/>
        </authorList>
    </citation>
    <scope>NUCLEOTIDE SEQUENCE [LARGE SCALE GENOMIC DNA]</scope>
    <source>
        <strain evidence="1 2">2b14</strain>
    </source>
</reference>
<comment type="caution">
    <text evidence="1">The sequence shown here is derived from an EMBL/GenBank/DDBJ whole genome shotgun (WGS) entry which is preliminary data.</text>
</comment>
<accession>A0A364RJ31</accession>
<name>A0A364RJ31_9BACT</name>
<sequence length="59" mass="6542">MIQELLILVVFLVAAFYVGRVIYRAFNVKDGCAKGCGSCSTIDFKKIQKELDQKKAASL</sequence>
<evidence type="ECO:0000313" key="2">
    <source>
        <dbReference type="Proteomes" id="UP000251692"/>
    </source>
</evidence>
<keyword evidence="2" id="KW-1185">Reference proteome</keyword>
<dbReference type="EMBL" id="QMDV01000001">
    <property type="protein sequence ID" value="RAU84284.1"/>
    <property type="molecule type" value="Genomic_DNA"/>
</dbReference>
<dbReference type="Proteomes" id="UP000251692">
    <property type="component" value="Unassembled WGS sequence"/>
</dbReference>
<organism evidence="1 2">
    <name type="scientific">Pontibacter arcticus</name>
    <dbReference type="NCBI Taxonomy" id="2080288"/>
    <lineage>
        <taxon>Bacteria</taxon>
        <taxon>Pseudomonadati</taxon>
        <taxon>Bacteroidota</taxon>
        <taxon>Cytophagia</taxon>
        <taxon>Cytophagales</taxon>
        <taxon>Hymenobacteraceae</taxon>
        <taxon>Pontibacter</taxon>
    </lineage>
</organism>
<dbReference type="AlphaFoldDB" id="A0A364RJ31"/>
<gene>
    <name evidence="1" type="ORF">DP923_04380</name>
</gene>
<dbReference type="OrthoDB" id="982357at2"/>
<proteinExistence type="predicted"/>
<evidence type="ECO:0000313" key="1">
    <source>
        <dbReference type="EMBL" id="RAU84284.1"/>
    </source>
</evidence>
<reference evidence="1 2" key="2">
    <citation type="submission" date="2018-07" db="EMBL/GenBank/DDBJ databases">
        <title>Pontibacter sp. 2b14 genomic sequence and assembly.</title>
        <authorList>
            <person name="Du Z.-J."/>
        </authorList>
    </citation>
    <scope>NUCLEOTIDE SEQUENCE [LARGE SCALE GENOMIC DNA]</scope>
    <source>
        <strain evidence="1 2">2b14</strain>
    </source>
</reference>
<dbReference type="RefSeq" id="WP_112304565.1">
    <property type="nucleotide sequence ID" value="NZ_QMDV01000001.1"/>
</dbReference>